<evidence type="ECO:0000256" key="14">
    <source>
        <dbReference type="ARBA" id="ARBA00031019"/>
    </source>
</evidence>
<dbReference type="AlphaFoldDB" id="A0A343C1Z3"/>
<evidence type="ECO:0000256" key="16">
    <source>
        <dbReference type="SAM" id="Phobius"/>
    </source>
</evidence>
<evidence type="ECO:0000313" key="17">
    <source>
        <dbReference type="EMBL" id="ARH54036.1"/>
    </source>
</evidence>
<keyword evidence="8" id="KW-1278">Translocase</keyword>
<keyword evidence="5" id="KW-0813">Transport</keyword>
<feature type="transmembrane region" description="Helical" evidence="16">
    <location>
        <begin position="46"/>
        <end position="67"/>
    </location>
</feature>
<keyword evidence="7 16" id="KW-0812">Transmembrane</keyword>
<geneLocation type="mitochondrion" evidence="17"/>
<accession>A0A343C1Z3</accession>
<dbReference type="EMBL" id="KX087355">
    <property type="protein sequence ID" value="ARH54036.1"/>
    <property type="molecule type" value="Genomic_DNA"/>
</dbReference>
<evidence type="ECO:0000256" key="1">
    <source>
        <dbReference type="ARBA" id="ARBA00004225"/>
    </source>
</evidence>
<evidence type="ECO:0000256" key="8">
    <source>
        <dbReference type="ARBA" id="ARBA00022967"/>
    </source>
</evidence>
<gene>
    <name evidence="17" type="primary">nad6</name>
</gene>
<dbReference type="PANTHER" id="PTHR11435">
    <property type="entry name" value="NADH UBIQUINONE OXIDOREDUCTASE SUBUNIT ND6"/>
    <property type="match status" value="1"/>
</dbReference>
<evidence type="ECO:0000256" key="4">
    <source>
        <dbReference type="ARBA" id="ARBA00021095"/>
    </source>
</evidence>
<keyword evidence="13 16" id="KW-0472">Membrane</keyword>
<feature type="transmembrane region" description="Helical" evidence="16">
    <location>
        <begin position="79"/>
        <end position="97"/>
    </location>
</feature>
<keyword evidence="6" id="KW-0679">Respiratory chain</keyword>
<keyword evidence="11" id="KW-0520">NAD</keyword>
<comment type="catalytic activity">
    <reaction evidence="15">
        <text>a ubiquinone + NADH + 5 H(+)(in) = a ubiquinol + NAD(+) + 4 H(+)(out)</text>
        <dbReference type="Rhea" id="RHEA:29091"/>
        <dbReference type="Rhea" id="RHEA-COMP:9565"/>
        <dbReference type="Rhea" id="RHEA-COMP:9566"/>
        <dbReference type="ChEBI" id="CHEBI:15378"/>
        <dbReference type="ChEBI" id="CHEBI:16389"/>
        <dbReference type="ChEBI" id="CHEBI:17976"/>
        <dbReference type="ChEBI" id="CHEBI:57540"/>
        <dbReference type="ChEBI" id="CHEBI:57945"/>
        <dbReference type="EC" id="7.1.1.2"/>
    </reaction>
</comment>
<dbReference type="InterPro" id="IPR050269">
    <property type="entry name" value="ComplexI_Subunit6"/>
</dbReference>
<evidence type="ECO:0000256" key="9">
    <source>
        <dbReference type="ARBA" id="ARBA00022982"/>
    </source>
</evidence>
<protein>
    <recommendedName>
        <fullName evidence="4">NADH-ubiquinone oxidoreductase chain 6</fullName>
        <ecNumber evidence="3">7.1.1.2</ecNumber>
    </recommendedName>
    <alternativeName>
        <fullName evidence="14">NADH dehydrogenase subunit 6</fullName>
    </alternativeName>
</protein>
<reference evidence="17" key="1">
    <citation type="submission" date="2016-04" db="EMBL/GenBank/DDBJ databases">
        <title>Mitochondria of beetle species.</title>
        <authorList>
            <person name="Hunter A."/>
            <person name="Moriniere J."/>
            <person name="Tang P."/>
            <person name="Linard B."/>
            <person name="Crampton-Platt A."/>
            <person name="Vogler A.P."/>
        </authorList>
    </citation>
    <scope>NUCLEOTIDE SEQUENCE</scope>
</reference>
<evidence type="ECO:0000256" key="2">
    <source>
        <dbReference type="ARBA" id="ARBA00005698"/>
    </source>
</evidence>
<evidence type="ECO:0000256" key="5">
    <source>
        <dbReference type="ARBA" id="ARBA00022448"/>
    </source>
</evidence>
<dbReference type="EC" id="7.1.1.2" evidence="3"/>
<proteinExistence type="inferred from homology"/>
<comment type="similarity">
    <text evidence="2">Belongs to the complex I subunit 6 family.</text>
</comment>
<evidence type="ECO:0000256" key="10">
    <source>
        <dbReference type="ARBA" id="ARBA00022989"/>
    </source>
</evidence>
<organism evidence="17">
    <name type="scientific">Tomoxia bucephala</name>
    <dbReference type="NCBI Taxonomy" id="295979"/>
    <lineage>
        <taxon>Eukaryota</taxon>
        <taxon>Metazoa</taxon>
        <taxon>Ecdysozoa</taxon>
        <taxon>Arthropoda</taxon>
        <taxon>Hexapoda</taxon>
        <taxon>Insecta</taxon>
        <taxon>Pterygota</taxon>
        <taxon>Neoptera</taxon>
        <taxon>Endopterygota</taxon>
        <taxon>Coleoptera</taxon>
        <taxon>Polyphaga</taxon>
        <taxon>Cucujiformia</taxon>
        <taxon>Mordellidae</taxon>
        <taxon>Tomoxia</taxon>
    </lineage>
</organism>
<keyword evidence="12 17" id="KW-0496">Mitochondrion</keyword>
<keyword evidence="10 16" id="KW-1133">Transmembrane helix</keyword>
<dbReference type="GO" id="GO:0008137">
    <property type="term" value="F:NADH dehydrogenase (ubiquinone) activity"/>
    <property type="evidence" value="ECO:0007669"/>
    <property type="project" value="UniProtKB-EC"/>
</dbReference>
<dbReference type="GO" id="GO:0031966">
    <property type="term" value="C:mitochondrial membrane"/>
    <property type="evidence" value="ECO:0007669"/>
    <property type="project" value="UniProtKB-SubCell"/>
</dbReference>
<sequence>MELLVSMNLLFSFLFLTLTHPLAMGGTLLMQTTLVALLLGNFAPNFWFSYILFLVMVGGMLVLFIYMTSVASNEMFKTNLKFLIPMPAIIILMYINIQTPNPNKELIKFSSNLNFNQMITKFMNWPSMMTLALMIMYLLITLIVIVKITNIKHGPLRTKN</sequence>
<evidence type="ECO:0000256" key="12">
    <source>
        <dbReference type="ARBA" id="ARBA00023128"/>
    </source>
</evidence>
<evidence type="ECO:0000256" key="11">
    <source>
        <dbReference type="ARBA" id="ARBA00023027"/>
    </source>
</evidence>
<dbReference type="PANTHER" id="PTHR11435:SF1">
    <property type="entry name" value="NADH-UBIQUINONE OXIDOREDUCTASE CHAIN 6"/>
    <property type="match status" value="1"/>
</dbReference>
<evidence type="ECO:0000256" key="13">
    <source>
        <dbReference type="ARBA" id="ARBA00023136"/>
    </source>
</evidence>
<evidence type="ECO:0000256" key="3">
    <source>
        <dbReference type="ARBA" id="ARBA00012944"/>
    </source>
</evidence>
<name>A0A343C1Z3_9CUCU</name>
<feature type="transmembrane region" description="Helical" evidence="16">
    <location>
        <begin position="128"/>
        <end position="149"/>
    </location>
</feature>
<evidence type="ECO:0000256" key="15">
    <source>
        <dbReference type="ARBA" id="ARBA00049551"/>
    </source>
</evidence>
<comment type="subcellular location">
    <subcellularLocation>
        <location evidence="1">Mitochondrion membrane</location>
        <topology evidence="1">Multi-pass membrane protein</topology>
    </subcellularLocation>
</comment>
<evidence type="ECO:0000256" key="6">
    <source>
        <dbReference type="ARBA" id="ARBA00022660"/>
    </source>
</evidence>
<keyword evidence="9" id="KW-0249">Electron transport</keyword>
<evidence type="ECO:0000256" key="7">
    <source>
        <dbReference type="ARBA" id="ARBA00022692"/>
    </source>
</evidence>